<dbReference type="GO" id="GO:0015483">
    <property type="term" value="F:long-chain fatty acid transporting porin activity"/>
    <property type="evidence" value="ECO:0007669"/>
    <property type="project" value="TreeGrafter"/>
</dbReference>
<sequence length="411" mass="44412">MKTSYSLTFLVASLLLAFQANAAGTLVQEMSKMTVSTAGAGSAVLAENASVAYSNPAGMSYIDGDALSVNAAVMDLGIYYHDELDPSKSSDNAGGIQPYGSLYYVHQLNNDVHLGMSVSAQGGSALDYGASYAGALNLNNLKLSVIQFNPSVSYQINSKLSIGGGLQIDYATFEENLLYGQGNIETDSWTLGYNLGLMYQVDENNRLGVAYRSRMNHDLTGAFNSNAMTISVPIPGPIPGSVDKNISAMSGEAGLNVLNPRQIEVSGLHQLTNPLSLVWSLGFEQWSDNDSTTISINDGNRISQIERNFDDVWTGAIGARYQLTSKLRVESGIGYASSPLDNPEDQGADLPVDTQHRYSIGATYLWTKDISFNTYYSYVDYGEPEINNSGMNGQFDNSNQFIGITMNMMFK</sequence>
<keyword evidence="7" id="KW-0998">Cell outer membrane</keyword>
<dbReference type="OrthoDB" id="19849at2"/>
<dbReference type="GO" id="GO:0009279">
    <property type="term" value="C:cell outer membrane"/>
    <property type="evidence" value="ECO:0007669"/>
    <property type="project" value="UniProtKB-SubCell"/>
</dbReference>
<gene>
    <name evidence="9" type="ORF">BTO22_11965</name>
</gene>
<dbReference type="Pfam" id="PF03349">
    <property type="entry name" value="Toluene_X"/>
    <property type="match status" value="1"/>
</dbReference>
<evidence type="ECO:0008006" key="11">
    <source>
        <dbReference type="Google" id="ProtNLM"/>
    </source>
</evidence>
<dbReference type="RefSeq" id="WP_105055730.1">
    <property type="nucleotide sequence ID" value="NZ_CAWNRT010000002.1"/>
</dbReference>
<comment type="subcellular location">
    <subcellularLocation>
        <location evidence="1">Cell outer membrane</location>
        <topology evidence="1">Multi-pass membrane protein</topology>
    </subcellularLocation>
</comment>
<proteinExistence type="inferred from homology"/>
<keyword evidence="5 8" id="KW-0732">Signal</keyword>
<dbReference type="InterPro" id="IPR005017">
    <property type="entry name" value="OMPP1/FadL/TodX"/>
</dbReference>
<evidence type="ECO:0000256" key="2">
    <source>
        <dbReference type="ARBA" id="ARBA00008163"/>
    </source>
</evidence>
<comment type="similarity">
    <text evidence="2">Belongs to the OmpP1/FadL family.</text>
</comment>
<dbReference type="Proteomes" id="UP000239263">
    <property type="component" value="Unassembled WGS sequence"/>
</dbReference>
<evidence type="ECO:0000256" key="6">
    <source>
        <dbReference type="ARBA" id="ARBA00023136"/>
    </source>
</evidence>
<keyword evidence="4" id="KW-0812">Transmembrane</keyword>
<dbReference type="AlphaFoldDB" id="A0A2S7X2J4"/>
<evidence type="ECO:0000313" key="10">
    <source>
        <dbReference type="Proteomes" id="UP000239263"/>
    </source>
</evidence>
<dbReference type="Gene3D" id="2.40.160.60">
    <property type="entry name" value="Outer membrane protein transport protein (OMPP1/FadL/TodX)"/>
    <property type="match status" value="1"/>
</dbReference>
<accession>A0A2S7X2J4</accession>
<dbReference type="EMBL" id="MSCO01000002">
    <property type="protein sequence ID" value="PQJ84258.1"/>
    <property type="molecule type" value="Genomic_DNA"/>
</dbReference>
<evidence type="ECO:0000256" key="1">
    <source>
        <dbReference type="ARBA" id="ARBA00004571"/>
    </source>
</evidence>
<evidence type="ECO:0000313" key="9">
    <source>
        <dbReference type="EMBL" id="PQJ84258.1"/>
    </source>
</evidence>
<feature type="signal peptide" evidence="8">
    <location>
        <begin position="1"/>
        <end position="22"/>
    </location>
</feature>
<evidence type="ECO:0000256" key="3">
    <source>
        <dbReference type="ARBA" id="ARBA00022452"/>
    </source>
</evidence>
<feature type="chain" id="PRO_5015423112" description="Long-chain fatty acid transporter" evidence="8">
    <location>
        <begin position="23"/>
        <end position="411"/>
    </location>
</feature>
<evidence type="ECO:0000256" key="8">
    <source>
        <dbReference type="SAM" id="SignalP"/>
    </source>
</evidence>
<reference evidence="9 10" key="1">
    <citation type="submission" date="2016-12" db="EMBL/GenBank/DDBJ databases">
        <title>Diversity of luminous bacteria.</title>
        <authorList>
            <person name="Yoshizawa S."/>
            <person name="Kogure K."/>
        </authorList>
    </citation>
    <scope>NUCLEOTIDE SEQUENCE [LARGE SCALE GENOMIC DNA]</scope>
    <source>
        <strain evidence="9 10">ATCC 33715</strain>
    </source>
</reference>
<comment type="caution">
    <text evidence="9">The sequence shown here is derived from an EMBL/GenBank/DDBJ whole genome shotgun (WGS) entry which is preliminary data.</text>
</comment>
<dbReference type="PANTHER" id="PTHR35093:SF8">
    <property type="entry name" value="OUTER MEMBRANE PROTEIN NMB0088-RELATED"/>
    <property type="match status" value="1"/>
</dbReference>
<name>A0A2S7X2J4_9GAMM</name>
<dbReference type="SUPFAM" id="SSF56935">
    <property type="entry name" value="Porins"/>
    <property type="match status" value="1"/>
</dbReference>
<evidence type="ECO:0000256" key="7">
    <source>
        <dbReference type="ARBA" id="ARBA00023237"/>
    </source>
</evidence>
<evidence type="ECO:0000256" key="5">
    <source>
        <dbReference type="ARBA" id="ARBA00022729"/>
    </source>
</evidence>
<keyword evidence="3" id="KW-1134">Transmembrane beta strand</keyword>
<organism evidence="9 10">
    <name type="scientific">Aliivibrio sifiae</name>
    <dbReference type="NCBI Taxonomy" id="566293"/>
    <lineage>
        <taxon>Bacteria</taxon>
        <taxon>Pseudomonadati</taxon>
        <taxon>Pseudomonadota</taxon>
        <taxon>Gammaproteobacteria</taxon>
        <taxon>Vibrionales</taxon>
        <taxon>Vibrionaceae</taxon>
        <taxon>Aliivibrio</taxon>
    </lineage>
</organism>
<protein>
    <recommendedName>
        <fullName evidence="11">Long-chain fatty acid transporter</fullName>
    </recommendedName>
</protein>
<dbReference type="PANTHER" id="PTHR35093">
    <property type="entry name" value="OUTER MEMBRANE PROTEIN NMB0088-RELATED"/>
    <property type="match status" value="1"/>
</dbReference>
<keyword evidence="6" id="KW-0472">Membrane</keyword>
<evidence type="ECO:0000256" key="4">
    <source>
        <dbReference type="ARBA" id="ARBA00022692"/>
    </source>
</evidence>